<evidence type="ECO:0000259" key="6">
    <source>
        <dbReference type="PROSITE" id="PS50305"/>
    </source>
</evidence>
<comment type="caution">
    <text evidence="4">Lacks conserved residue(s) required for the propagation of feature annotation.</text>
</comment>
<protein>
    <recommendedName>
        <fullName evidence="1">protein acetyllysine N-acetyltransferase</fullName>
        <ecNumber evidence="1">2.3.1.286</ecNumber>
    </recommendedName>
</protein>
<dbReference type="InterPro" id="IPR003000">
    <property type="entry name" value="Sirtuin"/>
</dbReference>
<evidence type="ECO:0000256" key="1">
    <source>
        <dbReference type="ARBA" id="ARBA00012928"/>
    </source>
</evidence>
<feature type="compositionally biased region" description="Basic and acidic residues" evidence="5">
    <location>
        <begin position="242"/>
        <end position="254"/>
    </location>
</feature>
<dbReference type="GO" id="GO:0017136">
    <property type="term" value="F:histone deacetylase activity, NAD-dependent"/>
    <property type="evidence" value="ECO:0007669"/>
    <property type="project" value="TreeGrafter"/>
</dbReference>
<dbReference type="Gene3D" id="3.30.1600.10">
    <property type="entry name" value="SIR2/SIRT2 'Small Domain"/>
    <property type="match status" value="1"/>
</dbReference>
<dbReference type="KEGG" id="otk:C6570_15505"/>
<dbReference type="GO" id="GO:0070403">
    <property type="term" value="F:NAD+ binding"/>
    <property type="evidence" value="ECO:0007669"/>
    <property type="project" value="InterPro"/>
</dbReference>
<accession>A0A2S0MK18</accession>
<keyword evidence="4" id="KW-0479">Metal-binding</keyword>
<organism evidence="7 8">
    <name type="scientific">Ottowia oryzae</name>
    <dbReference type="NCBI Taxonomy" id="2109914"/>
    <lineage>
        <taxon>Bacteria</taxon>
        <taxon>Pseudomonadati</taxon>
        <taxon>Pseudomonadota</taxon>
        <taxon>Betaproteobacteria</taxon>
        <taxon>Burkholderiales</taxon>
        <taxon>Comamonadaceae</taxon>
        <taxon>Ottowia</taxon>
    </lineage>
</organism>
<dbReference type="OrthoDB" id="9800582at2"/>
<feature type="binding site" evidence="4">
    <location>
        <position position="132"/>
    </location>
    <ligand>
        <name>Zn(2+)</name>
        <dbReference type="ChEBI" id="CHEBI:29105"/>
    </ligand>
</feature>
<dbReference type="InterPro" id="IPR026591">
    <property type="entry name" value="Sirtuin_cat_small_dom_sf"/>
</dbReference>
<sequence>MVVAAGAGMGIDSGLRFGNMGSPEAFQQRPAAVWGVYGHQLNLYRAATPHAGFGLLHAWGQRMQQGCFVFTSNIDGHFQKAGFTPARVYECRGSIHRLQCADNCKGPIWSTTDLRPQVDEAACEWRGELPTCPRCGALARPNILMADDWQWNATRSAQQRMLLDMWLDSVQAPLVLEIGAGRAVPTVRNFTRRMQLRGSRLIRINLHEANIHNPRDIELALGAKQALQALEAHLVSQGSTNHSKEKADGDAPRI</sequence>
<evidence type="ECO:0000313" key="7">
    <source>
        <dbReference type="EMBL" id="AVO36206.1"/>
    </source>
</evidence>
<keyword evidence="3" id="KW-0520">NAD</keyword>
<dbReference type="Proteomes" id="UP000239709">
    <property type="component" value="Chromosome"/>
</dbReference>
<reference evidence="7 8" key="1">
    <citation type="submission" date="2018-03" db="EMBL/GenBank/DDBJ databases">
        <title>Genome sequencing of Ottowia sp.</title>
        <authorList>
            <person name="Kim S.-J."/>
            <person name="Heo J."/>
            <person name="Kwon S.-W."/>
        </authorList>
    </citation>
    <scope>NUCLEOTIDE SEQUENCE [LARGE SCALE GENOMIC DNA]</scope>
    <source>
        <strain evidence="7 8">KADR8-3</strain>
    </source>
</reference>
<feature type="binding site" evidence="4">
    <location>
        <position position="100"/>
    </location>
    <ligand>
        <name>Zn(2+)</name>
        <dbReference type="ChEBI" id="CHEBI:29105"/>
    </ligand>
</feature>
<dbReference type="GO" id="GO:0046872">
    <property type="term" value="F:metal ion binding"/>
    <property type="evidence" value="ECO:0007669"/>
    <property type="project" value="UniProtKB-KW"/>
</dbReference>
<dbReference type="InterPro" id="IPR029035">
    <property type="entry name" value="DHS-like_NAD/FAD-binding_dom"/>
</dbReference>
<dbReference type="EMBL" id="CP027666">
    <property type="protein sequence ID" value="AVO36206.1"/>
    <property type="molecule type" value="Genomic_DNA"/>
</dbReference>
<dbReference type="EC" id="2.3.1.286" evidence="1"/>
<dbReference type="Gene3D" id="3.40.50.1220">
    <property type="entry name" value="TPP-binding domain"/>
    <property type="match status" value="1"/>
</dbReference>
<dbReference type="InterPro" id="IPR050134">
    <property type="entry name" value="NAD-dep_sirtuin_deacylases"/>
</dbReference>
<evidence type="ECO:0000313" key="8">
    <source>
        <dbReference type="Proteomes" id="UP000239709"/>
    </source>
</evidence>
<dbReference type="InterPro" id="IPR026590">
    <property type="entry name" value="Ssirtuin_cat_dom"/>
</dbReference>
<dbReference type="PROSITE" id="PS50305">
    <property type="entry name" value="SIRTUIN"/>
    <property type="match status" value="1"/>
</dbReference>
<feature type="region of interest" description="Disordered" evidence="5">
    <location>
        <begin position="235"/>
        <end position="254"/>
    </location>
</feature>
<dbReference type="Pfam" id="PF02146">
    <property type="entry name" value="SIR2"/>
    <property type="match status" value="1"/>
</dbReference>
<evidence type="ECO:0000256" key="4">
    <source>
        <dbReference type="PROSITE-ProRule" id="PRU00236"/>
    </source>
</evidence>
<dbReference type="AlphaFoldDB" id="A0A2S0MK18"/>
<dbReference type="SUPFAM" id="SSF52467">
    <property type="entry name" value="DHS-like NAD/FAD-binding domain"/>
    <property type="match status" value="1"/>
</dbReference>
<gene>
    <name evidence="7" type="ORF">C6570_15505</name>
</gene>
<feature type="binding site" evidence="4">
    <location>
        <position position="104"/>
    </location>
    <ligand>
        <name>Zn(2+)</name>
        <dbReference type="ChEBI" id="CHEBI:29105"/>
    </ligand>
</feature>
<keyword evidence="8" id="KW-1185">Reference proteome</keyword>
<evidence type="ECO:0000256" key="2">
    <source>
        <dbReference type="ARBA" id="ARBA00022679"/>
    </source>
</evidence>
<feature type="domain" description="Deacetylase sirtuin-type" evidence="6">
    <location>
        <begin position="1"/>
        <end position="237"/>
    </location>
</feature>
<dbReference type="PANTHER" id="PTHR11085:SF4">
    <property type="entry name" value="NAD-DEPENDENT PROTEIN DEACYLASE"/>
    <property type="match status" value="1"/>
</dbReference>
<feature type="binding site" evidence="4">
    <location>
        <position position="135"/>
    </location>
    <ligand>
        <name>Zn(2+)</name>
        <dbReference type="ChEBI" id="CHEBI:29105"/>
    </ligand>
</feature>
<name>A0A2S0MK18_9BURK</name>
<proteinExistence type="predicted"/>
<keyword evidence="4" id="KW-0862">Zinc</keyword>
<evidence type="ECO:0000256" key="3">
    <source>
        <dbReference type="ARBA" id="ARBA00023027"/>
    </source>
</evidence>
<keyword evidence="2" id="KW-0808">Transferase</keyword>
<dbReference type="PANTHER" id="PTHR11085">
    <property type="entry name" value="NAD-DEPENDENT PROTEIN DEACYLASE SIRTUIN-5, MITOCHONDRIAL-RELATED"/>
    <property type="match status" value="1"/>
</dbReference>
<evidence type="ECO:0000256" key="5">
    <source>
        <dbReference type="SAM" id="MobiDB-lite"/>
    </source>
</evidence>